<keyword evidence="3" id="KW-1185">Reference proteome</keyword>
<reference evidence="3" key="1">
    <citation type="journal article" date="2005" name="Nature">
        <title>The map-based sequence of the rice genome.</title>
        <authorList>
            <consortium name="International rice genome sequencing project (IRGSP)"/>
            <person name="Matsumoto T."/>
            <person name="Wu J."/>
            <person name="Kanamori H."/>
            <person name="Katayose Y."/>
            <person name="Fujisawa M."/>
            <person name="Namiki N."/>
            <person name="Mizuno H."/>
            <person name="Yamamoto K."/>
            <person name="Antonio B.A."/>
            <person name="Baba T."/>
            <person name="Sakata K."/>
            <person name="Nagamura Y."/>
            <person name="Aoki H."/>
            <person name="Arikawa K."/>
            <person name="Arita K."/>
            <person name="Bito T."/>
            <person name="Chiden Y."/>
            <person name="Fujitsuka N."/>
            <person name="Fukunaka R."/>
            <person name="Hamada M."/>
            <person name="Harada C."/>
            <person name="Hayashi A."/>
            <person name="Hijishita S."/>
            <person name="Honda M."/>
            <person name="Hosokawa S."/>
            <person name="Ichikawa Y."/>
            <person name="Idonuma A."/>
            <person name="Iijima M."/>
            <person name="Ikeda M."/>
            <person name="Ikeno M."/>
            <person name="Ito K."/>
            <person name="Ito S."/>
            <person name="Ito T."/>
            <person name="Ito Y."/>
            <person name="Ito Y."/>
            <person name="Iwabuchi A."/>
            <person name="Kamiya K."/>
            <person name="Karasawa W."/>
            <person name="Kurita K."/>
            <person name="Katagiri S."/>
            <person name="Kikuta A."/>
            <person name="Kobayashi H."/>
            <person name="Kobayashi N."/>
            <person name="Machita K."/>
            <person name="Maehara T."/>
            <person name="Masukawa M."/>
            <person name="Mizubayashi T."/>
            <person name="Mukai Y."/>
            <person name="Nagasaki H."/>
            <person name="Nagata Y."/>
            <person name="Naito S."/>
            <person name="Nakashima M."/>
            <person name="Nakama Y."/>
            <person name="Nakamichi Y."/>
            <person name="Nakamura M."/>
            <person name="Meguro A."/>
            <person name="Negishi M."/>
            <person name="Ohta I."/>
            <person name="Ohta T."/>
            <person name="Okamoto M."/>
            <person name="Ono N."/>
            <person name="Saji S."/>
            <person name="Sakaguchi M."/>
            <person name="Sakai K."/>
            <person name="Shibata M."/>
            <person name="Shimokawa T."/>
            <person name="Song J."/>
            <person name="Takazaki Y."/>
            <person name="Terasawa K."/>
            <person name="Tsugane M."/>
            <person name="Tsuji K."/>
            <person name="Ueda S."/>
            <person name="Waki K."/>
            <person name="Yamagata H."/>
            <person name="Yamamoto M."/>
            <person name="Yamamoto S."/>
            <person name="Yamane H."/>
            <person name="Yoshiki S."/>
            <person name="Yoshihara R."/>
            <person name="Yukawa K."/>
            <person name="Zhong H."/>
            <person name="Yano M."/>
            <person name="Yuan Q."/>
            <person name="Ouyang S."/>
            <person name="Liu J."/>
            <person name="Jones K.M."/>
            <person name="Gansberger K."/>
            <person name="Moffat K."/>
            <person name="Hill J."/>
            <person name="Bera J."/>
            <person name="Fadrosh D."/>
            <person name="Jin S."/>
            <person name="Johri S."/>
            <person name="Kim M."/>
            <person name="Overton L."/>
            <person name="Reardon M."/>
            <person name="Tsitrin T."/>
            <person name="Vuong H."/>
            <person name="Weaver B."/>
            <person name="Ciecko A."/>
            <person name="Tallon L."/>
            <person name="Jackson J."/>
            <person name="Pai G."/>
            <person name="Aken S.V."/>
            <person name="Utterback T."/>
            <person name="Reidmuller S."/>
            <person name="Feldblyum T."/>
            <person name="Hsiao J."/>
            <person name="Zismann V."/>
            <person name="Iobst S."/>
            <person name="de Vazeille A.R."/>
            <person name="Buell C.R."/>
            <person name="Ying K."/>
            <person name="Li Y."/>
            <person name="Lu T."/>
            <person name="Huang Y."/>
            <person name="Zhao Q."/>
            <person name="Feng Q."/>
            <person name="Zhang L."/>
            <person name="Zhu J."/>
            <person name="Weng Q."/>
            <person name="Mu J."/>
            <person name="Lu Y."/>
            <person name="Fan D."/>
            <person name="Liu Y."/>
            <person name="Guan J."/>
            <person name="Zhang Y."/>
            <person name="Yu S."/>
            <person name="Liu X."/>
            <person name="Zhang Y."/>
            <person name="Hong G."/>
            <person name="Han B."/>
            <person name="Choisne N."/>
            <person name="Demange N."/>
            <person name="Orjeda G."/>
            <person name="Samain S."/>
            <person name="Cattolico L."/>
            <person name="Pelletier E."/>
            <person name="Couloux A."/>
            <person name="Segurens B."/>
            <person name="Wincker P."/>
            <person name="D'Hont A."/>
            <person name="Scarpelli C."/>
            <person name="Weissenbach J."/>
            <person name="Salanoubat M."/>
            <person name="Quetier F."/>
            <person name="Yu Y."/>
            <person name="Kim H.R."/>
            <person name="Rambo T."/>
            <person name="Currie J."/>
            <person name="Collura K."/>
            <person name="Luo M."/>
            <person name="Yang T."/>
            <person name="Ammiraju J.S.S."/>
            <person name="Engler F."/>
            <person name="Soderlund C."/>
            <person name="Wing R.A."/>
            <person name="Palmer L.E."/>
            <person name="de la Bastide M."/>
            <person name="Spiegel L."/>
            <person name="Nascimento L."/>
            <person name="Zutavern T."/>
            <person name="O'Shaughnessy A."/>
            <person name="Dike S."/>
            <person name="Dedhia N."/>
            <person name="Preston R."/>
            <person name="Balija V."/>
            <person name="McCombie W.R."/>
            <person name="Chow T."/>
            <person name="Chen H."/>
            <person name="Chung M."/>
            <person name="Chen C."/>
            <person name="Shaw J."/>
            <person name="Wu H."/>
            <person name="Hsiao K."/>
            <person name="Chao Y."/>
            <person name="Chu M."/>
            <person name="Cheng C."/>
            <person name="Hour A."/>
            <person name="Lee P."/>
            <person name="Lin S."/>
            <person name="Lin Y."/>
            <person name="Liou J."/>
            <person name="Liu S."/>
            <person name="Hsing Y."/>
            <person name="Raghuvanshi S."/>
            <person name="Mohanty A."/>
            <person name="Bharti A.K."/>
            <person name="Gaur A."/>
            <person name="Gupta V."/>
            <person name="Kumar D."/>
            <person name="Ravi V."/>
            <person name="Vij S."/>
            <person name="Kapur A."/>
            <person name="Khurana P."/>
            <person name="Khurana P."/>
            <person name="Khurana J.P."/>
            <person name="Tyagi A.K."/>
            <person name="Gaikwad K."/>
            <person name="Singh A."/>
            <person name="Dalal V."/>
            <person name="Srivastava S."/>
            <person name="Dixit A."/>
            <person name="Pal A.K."/>
            <person name="Ghazi I.A."/>
            <person name="Yadav M."/>
            <person name="Pandit A."/>
            <person name="Bhargava A."/>
            <person name="Sureshbabu K."/>
            <person name="Batra K."/>
            <person name="Sharma T.R."/>
            <person name="Mohapatra T."/>
            <person name="Singh N.K."/>
            <person name="Messing J."/>
            <person name="Nelson A.B."/>
            <person name="Fuks G."/>
            <person name="Kavchok S."/>
            <person name="Keizer G."/>
            <person name="Linton E."/>
            <person name="Llaca V."/>
            <person name="Song R."/>
            <person name="Tanyolac B."/>
            <person name="Young S."/>
            <person name="Ho-Il K."/>
            <person name="Hahn J.H."/>
            <person name="Sangsakoo G."/>
            <person name="Vanavichit A."/>
            <person name="de Mattos Luiz.A.T."/>
            <person name="Zimmer P.D."/>
            <person name="Malone G."/>
            <person name="Dellagostin O."/>
            <person name="de Oliveira A.C."/>
            <person name="Bevan M."/>
            <person name="Bancroft I."/>
            <person name="Minx P."/>
            <person name="Cordum H."/>
            <person name="Wilson R."/>
            <person name="Cheng Z."/>
            <person name="Jin W."/>
            <person name="Jiang J."/>
            <person name="Leong S.A."/>
            <person name="Iwama H."/>
            <person name="Gojobori T."/>
            <person name="Itoh T."/>
            <person name="Niimura Y."/>
            <person name="Fujii Y."/>
            <person name="Habara T."/>
            <person name="Sakai H."/>
            <person name="Sato Y."/>
            <person name="Wilson G."/>
            <person name="Kumar K."/>
            <person name="McCouch S."/>
            <person name="Juretic N."/>
            <person name="Hoen D."/>
            <person name="Wright S."/>
            <person name="Bruskiewich R."/>
            <person name="Bureau T."/>
            <person name="Miyao A."/>
            <person name="Hirochika H."/>
            <person name="Nishikawa T."/>
            <person name="Kadowaki K."/>
            <person name="Sugiura M."/>
            <person name="Burr B."/>
            <person name="Sasaki T."/>
        </authorList>
    </citation>
    <scope>NUCLEOTIDE SEQUENCE [LARGE SCALE GENOMIC DNA]</scope>
    <source>
        <strain evidence="3">cv. Nipponbare</strain>
    </source>
</reference>
<reference evidence="2 3" key="2">
    <citation type="journal article" date="2013" name="Plant Cell Physiol.">
        <title>Rice Annotation Project Database (RAP-DB): an integrative and interactive database for rice genomics.</title>
        <authorList>
            <person name="Sakai H."/>
            <person name="Lee S.S."/>
            <person name="Tanaka T."/>
            <person name="Numa H."/>
            <person name="Kim J."/>
            <person name="Kawahara Y."/>
            <person name="Wakimoto H."/>
            <person name="Yang C.C."/>
            <person name="Iwamoto M."/>
            <person name="Abe T."/>
            <person name="Yamada Y."/>
            <person name="Muto A."/>
            <person name="Inokuchi H."/>
            <person name="Ikemura T."/>
            <person name="Matsumoto T."/>
            <person name="Sasaki T."/>
            <person name="Itoh T."/>
        </authorList>
    </citation>
    <scope>NUCLEOTIDE SEQUENCE [LARGE SCALE GENOMIC DNA]</scope>
    <source>
        <strain evidence="3">cv. Nipponbare</strain>
    </source>
</reference>
<dbReference type="PaxDb" id="39947-A0A0P0Y9U3"/>
<evidence type="ECO:0000313" key="2">
    <source>
        <dbReference type="EMBL" id="BAT17041.1"/>
    </source>
</evidence>
<dbReference type="EMBL" id="AP014968">
    <property type="protein sequence ID" value="BAT17041.1"/>
    <property type="molecule type" value="Genomic_DNA"/>
</dbReference>
<proteinExistence type="predicted"/>
<reference evidence="2 3" key="3">
    <citation type="journal article" date="2013" name="Rice">
        <title>Improvement of the Oryza sativa Nipponbare reference genome using next generation sequence and optical map data.</title>
        <authorList>
            <person name="Kawahara Y."/>
            <person name="de la Bastide M."/>
            <person name="Hamilton J.P."/>
            <person name="Kanamori H."/>
            <person name="McCombie W.R."/>
            <person name="Ouyang S."/>
            <person name="Schwartz D.C."/>
            <person name="Tanaka T."/>
            <person name="Wu J."/>
            <person name="Zhou S."/>
            <person name="Childs K.L."/>
            <person name="Davidson R.M."/>
            <person name="Lin H."/>
            <person name="Quesada-Ocampo L."/>
            <person name="Vaillancourt B."/>
            <person name="Sakai H."/>
            <person name="Lee S.S."/>
            <person name="Kim J."/>
            <person name="Numa H."/>
            <person name="Itoh T."/>
            <person name="Buell C.R."/>
            <person name="Matsumoto T."/>
        </authorList>
    </citation>
    <scope>NUCLEOTIDE SEQUENCE [LARGE SCALE GENOMIC DNA]</scope>
    <source>
        <strain evidence="3">cv. Nipponbare</strain>
    </source>
</reference>
<protein>
    <submittedName>
        <fullName evidence="2">Os12g0456866 protein</fullName>
    </submittedName>
</protein>
<evidence type="ECO:0000313" key="3">
    <source>
        <dbReference type="Proteomes" id="UP000059680"/>
    </source>
</evidence>
<name>A0A0P0Y9U3_ORYSJ</name>
<feature type="compositionally biased region" description="Basic and acidic residues" evidence="1">
    <location>
        <begin position="63"/>
        <end position="79"/>
    </location>
</feature>
<sequence length="100" mass="10662">MARRRASDGAEGVTGDGRSDDGRRSVCGRTEGKGAAGGGRKESGRRAEQRGRGWKWSGGGRWVEGRRHGGGRAEKERRLAALPRSPVLDIDAASPPLLVR</sequence>
<accession>A0A0P0Y9U3</accession>
<dbReference type="InParanoid" id="A0A0P0Y9U3"/>
<organism evidence="2 3">
    <name type="scientific">Oryza sativa subsp. japonica</name>
    <name type="common">Rice</name>
    <dbReference type="NCBI Taxonomy" id="39947"/>
    <lineage>
        <taxon>Eukaryota</taxon>
        <taxon>Viridiplantae</taxon>
        <taxon>Streptophyta</taxon>
        <taxon>Embryophyta</taxon>
        <taxon>Tracheophyta</taxon>
        <taxon>Spermatophyta</taxon>
        <taxon>Magnoliopsida</taxon>
        <taxon>Liliopsida</taxon>
        <taxon>Poales</taxon>
        <taxon>Poaceae</taxon>
        <taxon>BOP clade</taxon>
        <taxon>Oryzoideae</taxon>
        <taxon>Oryzeae</taxon>
        <taxon>Oryzinae</taxon>
        <taxon>Oryza</taxon>
        <taxon>Oryza sativa</taxon>
    </lineage>
</organism>
<gene>
    <name evidence="2" type="ordered locus">Os12g0456866</name>
    <name evidence="2" type="ORF">OSNPB_120456866</name>
</gene>
<dbReference type="AlphaFoldDB" id="A0A0P0Y9U3"/>
<evidence type="ECO:0000256" key="1">
    <source>
        <dbReference type="SAM" id="MobiDB-lite"/>
    </source>
</evidence>
<feature type="region of interest" description="Disordered" evidence="1">
    <location>
        <begin position="1"/>
        <end position="100"/>
    </location>
</feature>
<dbReference type="Proteomes" id="UP000059680">
    <property type="component" value="Chromosome 12"/>
</dbReference>
<feature type="compositionally biased region" description="Basic and acidic residues" evidence="1">
    <location>
        <begin position="39"/>
        <end position="51"/>
    </location>
</feature>